<reference evidence="3 4" key="1">
    <citation type="submission" date="2015-05" db="EMBL/GenBank/DDBJ databases">
        <title>Draft genome sequence of the bacterium Gordonia jacobaea a new member of the Gordonia genus.</title>
        <authorList>
            <person name="Jimenez-Galisteo G."/>
            <person name="Dominguez A."/>
            <person name="Munoz E."/>
            <person name="Vinas M."/>
        </authorList>
    </citation>
    <scope>NUCLEOTIDE SEQUENCE [LARGE SCALE GENOMIC DNA]</scope>
    <source>
        <strain evidence="4">mv1</strain>
    </source>
</reference>
<keyword evidence="3" id="KW-0540">Nuclease</keyword>
<protein>
    <submittedName>
        <fullName evidence="3">Endonuclease</fullName>
    </submittedName>
</protein>
<dbReference type="Proteomes" id="UP000037247">
    <property type="component" value="Unassembled WGS sequence"/>
</dbReference>
<gene>
    <name evidence="3" type="ORF">ABW18_07110</name>
</gene>
<dbReference type="InterPro" id="IPR036691">
    <property type="entry name" value="Endo/exonu/phosph_ase_sf"/>
</dbReference>
<keyword evidence="3" id="KW-0378">Hydrolase</keyword>
<dbReference type="RefSeq" id="WP_049698287.1">
    <property type="nucleotide sequence ID" value="NZ_LDTZ01000015.1"/>
</dbReference>
<feature type="domain" description="Endonuclease/exonuclease/phosphatase" evidence="2">
    <location>
        <begin position="98"/>
        <end position="306"/>
    </location>
</feature>
<dbReference type="InterPro" id="IPR005135">
    <property type="entry name" value="Endo/exonuclease/phosphatase"/>
</dbReference>
<evidence type="ECO:0000313" key="3">
    <source>
        <dbReference type="EMBL" id="KNA91950.1"/>
    </source>
</evidence>
<keyword evidence="1" id="KW-0472">Membrane</keyword>
<keyword evidence="3" id="KW-0255">Endonuclease</keyword>
<evidence type="ECO:0000313" key="4">
    <source>
        <dbReference type="Proteomes" id="UP000037247"/>
    </source>
</evidence>
<sequence length="316" mass="34267">MRRLFGFALLLVGWAMVVAVGVAVWLHYSRSRGELTIFLTSAVPFAIVPGVLAVVVFVVFRRWLILPVAIAAVLALCFTQLPLWVAQTPPAGERFTVLTANLLFGQADVDQLADVVTREGVDLASLQEVTPESLARLNASGVARELPYSYAVPGTFAMGTAIFSRTPLSGQGEIDPNTVLHNLKARTDLPGARDTQVFAMHPGAPLRGRTDVWVRDMDLLHARMQSIPAGRAIMAGDFNATWDQIRYRDFLQNGFADTAEQSGAGFVPTYPTDKWGGMPFLALDHVVVRGFTASSVDTFDLRGSDHRGVVVSLVAS</sequence>
<dbReference type="GO" id="GO:0004519">
    <property type="term" value="F:endonuclease activity"/>
    <property type="evidence" value="ECO:0007669"/>
    <property type="project" value="UniProtKB-KW"/>
</dbReference>
<dbReference type="Gene3D" id="3.60.10.10">
    <property type="entry name" value="Endonuclease/exonuclease/phosphatase"/>
    <property type="match status" value="1"/>
</dbReference>
<dbReference type="Pfam" id="PF03372">
    <property type="entry name" value="Exo_endo_phos"/>
    <property type="match status" value="1"/>
</dbReference>
<proteinExistence type="predicted"/>
<name>A0ABR5IDY8_9ACTN</name>
<organism evidence="3 4">
    <name type="scientific">Gordonia jacobaea</name>
    <dbReference type="NCBI Taxonomy" id="122202"/>
    <lineage>
        <taxon>Bacteria</taxon>
        <taxon>Bacillati</taxon>
        <taxon>Actinomycetota</taxon>
        <taxon>Actinomycetes</taxon>
        <taxon>Mycobacteriales</taxon>
        <taxon>Gordoniaceae</taxon>
        <taxon>Gordonia</taxon>
    </lineage>
</organism>
<dbReference type="EMBL" id="LDTZ01000015">
    <property type="protein sequence ID" value="KNA91950.1"/>
    <property type="molecule type" value="Genomic_DNA"/>
</dbReference>
<keyword evidence="1" id="KW-0812">Transmembrane</keyword>
<keyword evidence="4" id="KW-1185">Reference proteome</keyword>
<dbReference type="SUPFAM" id="SSF56219">
    <property type="entry name" value="DNase I-like"/>
    <property type="match status" value="1"/>
</dbReference>
<keyword evidence="1" id="KW-1133">Transmembrane helix</keyword>
<feature type="transmembrane region" description="Helical" evidence="1">
    <location>
        <begin position="64"/>
        <end position="85"/>
    </location>
</feature>
<evidence type="ECO:0000259" key="2">
    <source>
        <dbReference type="Pfam" id="PF03372"/>
    </source>
</evidence>
<feature type="transmembrane region" description="Helical" evidence="1">
    <location>
        <begin position="35"/>
        <end position="57"/>
    </location>
</feature>
<evidence type="ECO:0000256" key="1">
    <source>
        <dbReference type="SAM" id="Phobius"/>
    </source>
</evidence>
<comment type="caution">
    <text evidence="3">The sequence shown here is derived from an EMBL/GenBank/DDBJ whole genome shotgun (WGS) entry which is preliminary data.</text>
</comment>
<accession>A0ABR5IDY8</accession>